<evidence type="ECO:0000313" key="3">
    <source>
        <dbReference type="EMBL" id="MDQ0198785.1"/>
    </source>
</evidence>
<dbReference type="RefSeq" id="WP_307407029.1">
    <property type="nucleotide sequence ID" value="NZ_JAUSTW010000003.1"/>
</dbReference>
<feature type="domain" description="Glycosyltransferase subfamily 4-like N-terminal" evidence="2">
    <location>
        <begin position="18"/>
        <end position="181"/>
    </location>
</feature>
<dbReference type="PANTHER" id="PTHR45947">
    <property type="entry name" value="SULFOQUINOVOSYL TRANSFERASE SQD2"/>
    <property type="match status" value="1"/>
</dbReference>
<dbReference type="Gene3D" id="3.40.50.2000">
    <property type="entry name" value="Glycogen Phosphorylase B"/>
    <property type="match status" value="2"/>
</dbReference>
<dbReference type="GO" id="GO:0016757">
    <property type="term" value="F:glycosyltransferase activity"/>
    <property type="evidence" value="ECO:0007669"/>
    <property type="project" value="UniProtKB-KW"/>
</dbReference>
<dbReference type="SUPFAM" id="SSF53756">
    <property type="entry name" value="UDP-Glycosyltransferase/glycogen phosphorylase"/>
    <property type="match status" value="1"/>
</dbReference>
<evidence type="ECO:0000313" key="4">
    <source>
        <dbReference type="Proteomes" id="UP001224122"/>
    </source>
</evidence>
<reference evidence="3 4" key="1">
    <citation type="submission" date="2023-07" db="EMBL/GenBank/DDBJ databases">
        <title>Genomic Encyclopedia of Type Strains, Phase IV (KMG-IV): sequencing the most valuable type-strain genomes for metagenomic binning, comparative biology and taxonomic classification.</title>
        <authorList>
            <person name="Goeker M."/>
        </authorList>
    </citation>
    <scope>NUCLEOTIDE SEQUENCE [LARGE SCALE GENOMIC DNA]</scope>
    <source>
        <strain evidence="3 4">DSM 27594</strain>
    </source>
</reference>
<dbReference type="PANTHER" id="PTHR45947:SF3">
    <property type="entry name" value="SULFOQUINOVOSYL TRANSFERASE SQD2"/>
    <property type="match status" value="1"/>
</dbReference>
<dbReference type="Proteomes" id="UP001224122">
    <property type="component" value="Unassembled WGS sequence"/>
</dbReference>
<keyword evidence="4" id="KW-1185">Reference proteome</keyword>
<dbReference type="Pfam" id="PF00534">
    <property type="entry name" value="Glycos_transf_1"/>
    <property type="match status" value="1"/>
</dbReference>
<organism evidence="3 4">
    <name type="scientific">Neobacillus ginsengisoli</name>
    <dbReference type="NCBI Taxonomy" id="904295"/>
    <lineage>
        <taxon>Bacteria</taxon>
        <taxon>Bacillati</taxon>
        <taxon>Bacillota</taxon>
        <taxon>Bacilli</taxon>
        <taxon>Bacillales</taxon>
        <taxon>Bacillaceae</taxon>
        <taxon>Neobacillus</taxon>
    </lineage>
</organism>
<protein>
    <submittedName>
        <fullName evidence="3">Glycosyltransferase EpsF</fullName>
        <ecNumber evidence="3">2.4.-.-</ecNumber>
    </submittedName>
</protein>
<dbReference type="CDD" id="cd03812">
    <property type="entry name" value="GT4_CapH-like"/>
    <property type="match status" value="1"/>
</dbReference>
<dbReference type="EMBL" id="JAUSTW010000003">
    <property type="protein sequence ID" value="MDQ0198785.1"/>
    <property type="molecule type" value="Genomic_DNA"/>
</dbReference>
<keyword evidence="3" id="KW-0808">Transferase</keyword>
<accession>A0ABT9XTB0</accession>
<gene>
    <name evidence="3" type="ORF">J2S10_001943</name>
</gene>
<sequence>MEKEPKRILHIVSSMERGGAETLIMNIYRNLDRTKLQFDFITHSNKKGDFDEEILTLGGRIYKIPSLGNLGPLSYIKNLIKIMNSNSYIAVHSHTDYQGGFPALAAKIAGINKRICHSHSNNWSKAKSFKSWVTLIILRSLIKISATNYCSCSLEAAQFLFGQNIGKTGKVSILKNGVDIAQFTMARTNLRNSVINELNLSGNVKIIGHVGRFSDSKNHFFILKVLKKLIEEDDHYVALLIGDGPLRINIEKEAAKLGVLNHIRFLGVRSDIPKLMKAFDVFLFPSKFEGFGIVTIEAQCSGTPCVIADTVPKATDMGLGLTSFVNLDESLDSWCNKIKESILMARPDDDLIYDRVSNRGFNIKNNVSDWVELYGASQLMM</sequence>
<dbReference type="InterPro" id="IPR001296">
    <property type="entry name" value="Glyco_trans_1"/>
</dbReference>
<comment type="caution">
    <text evidence="3">The sequence shown here is derived from an EMBL/GenBank/DDBJ whole genome shotgun (WGS) entry which is preliminary data.</text>
</comment>
<dbReference type="InterPro" id="IPR028098">
    <property type="entry name" value="Glyco_trans_4-like_N"/>
</dbReference>
<evidence type="ECO:0000259" key="1">
    <source>
        <dbReference type="Pfam" id="PF00534"/>
    </source>
</evidence>
<dbReference type="EC" id="2.4.-.-" evidence="3"/>
<dbReference type="InterPro" id="IPR050194">
    <property type="entry name" value="Glycosyltransferase_grp1"/>
</dbReference>
<dbReference type="Pfam" id="PF13439">
    <property type="entry name" value="Glyco_transf_4"/>
    <property type="match status" value="1"/>
</dbReference>
<name>A0ABT9XTB0_9BACI</name>
<proteinExistence type="predicted"/>
<keyword evidence="3" id="KW-0328">Glycosyltransferase</keyword>
<feature type="domain" description="Glycosyl transferase family 1" evidence="1">
    <location>
        <begin position="196"/>
        <end position="312"/>
    </location>
</feature>
<evidence type="ECO:0000259" key="2">
    <source>
        <dbReference type="Pfam" id="PF13439"/>
    </source>
</evidence>